<keyword evidence="1" id="KW-0812">Transmembrane</keyword>
<organism evidence="2 3">
    <name type="scientific">Chlamydia suis</name>
    <dbReference type="NCBI Taxonomy" id="83559"/>
    <lineage>
        <taxon>Bacteria</taxon>
        <taxon>Pseudomonadati</taxon>
        <taxon>Chlamydiota</taxon>
        <taxon>Chlamydiia</taxon>
        <taxon>Chlamydiales</taxon>
        <taxon>Chlamydiaceae</taxon>
        <taxon>Chlamydia/Chlamydophila group</taxon>
        <taxon>Chlamydia</taxon>
    </lineage>
</organism>
<dbReference type="EMBL" id="CP063185">
    <property type="protein sequence ID" value="QYC74892.1"/>
    <property type="molecule type" value="Genomic_DNA"/>
</dbReference>
<dbReference type="AlphaFoldDB" id="A0AAQ0EM44"/>
<evidence type="ECO:0000313" key="2">
    <source>
        <dbReference type="EMBL" id="QYC74892.1"/>
    </source>
</evidence>
<feature type="transmembrane region" description="Helical" evidence="1">
    <location>
        <begin position="64"/>
        <end position="89"/>
    </location>
</feature>
<name>A0AAQ0EM44_9CHLA</name>
<keyword evidence="1" id="KW-1133">Transmembrane helix</keyword>
<protein>
    <submittedName>
        <fullName evidence="2">Uncharacterized protein</fullName>
    </submittedName>
</protein>
<dbReference type="RefSeq" id="WP_219664580.1">
    <property type="nucleotide sequence ID" value="NZ_CP063064.1"/>
</dbReference>
<evidence type="ECO:0000256" key="1">
    <source>
        <dbReference type="SAM" id="Phobius"/>
    </source>
</evidence>
<keyword evidence="1" id="KW-0472">Membrane</keyword>
<feature type="transmembrane region" description="Helical" evidence="1">
    <location>
        <begin position="36"/>
        <end position="58"/>
    </location>
</feature>
<proteinExistence type="predicted"/>
<dbReference type="Proteomes" id="UP000825134">
    <property type="component" value="Chromosome"/>
</dbReference>
<accession>A0AAQ0EM44</accession>
<sequence length="542" mass="59626">MQADLPLTSSCSTKGVSSVQEARYNRAMTRSKQSQIVGLVSAIAAAVLLLLFVVALSIPGFPVAAAIVLGGMFALSIIALTASLLVYIANAKLVAMRIKLLSSELQNYFAESSIWGSVRKSWDTKVPVISGEPEDLLPNRIGIRSMEEARVHYRSIAVDCKKYKLRLEKIGREFSLVCEGISAVIPTEEDAPIPIDASDLAGVFLVSFSPDKNPILKITRHAEKMLQSQDGFSNGMIWLCGALSDPKKFASPFLSLVEKIQKGILVNKDLTTDEERRLALEVSLLSLNIFFSGWCLGNADHNKYLAALVAENYKEVTERNRILDLLGTGNVISALALASSQSPDSSVHAVLRENKKEPYQQEKNEVWCSYDDIDPSRCLGALPKQFEAKSPDHEELPQEQLTELLKDLDSKIPSGVLGIIAKASSFDLKSDLAGILDVVQKLNVLFEKYPPLCEQNILLWLRSALAQVGLQKKLRTFLPISEKRLLEKVLSIFCLGLYVRGILSVGQVQELAKICNTKDSNEFCQRVCDLSLVKTALPALFS</sequence>
<reference evidence="2" key="1">
    <citation type="journal article" date="2021" name="Front. Microbiol.">
        <title>Generation of Tetracycline and Rifamycin Resistant Chlamydia Suis Recombinants.</title>
        <authorList>
            <person name="Marti H."/>
            <person name="Bommana S."/>
            <person name="Read T.D."/>
            <person name="Pesch T."/>
            <person name="Prahauser B."/>
            <person name="Dean D."/>
            <person name="Borel N."/>
        </authorList>
    </citation>
    <scope>NUCLEOTIDE SEQUENCE</scope>
    <source>
        <strain evidence="2">208.1</strain>
    </source>
</reference>
<evidence type="ECO:0000313" key="3">
    <source>
        <dbReference type="Proteomes" id="UP000825134"/>
    </source>
</evidence>
<dbReference type="NCBIfam" id="NF047333">
    <property type="entry name" value="Chlam_inc_CT214"/>
    <property type="match status" value="1"/>
</dbReference>
<gene>
    <name evidence="2" type="ORF">INQ84_03755</name>
</gene>